<dbReference type="CDD" id="cd01650">
    <property type="entry name" value="RT_nLTR_like"/>
    <property type="match status" value="1"/>
</dbReference>
<proteinExistence type="predicted"/>
<name>A0A8S1AMG5_ARCPL</name>
<dbReference type="GO" id="GO:0071897">
    <property type="term" value="P:DNA biosynthetic process"/>
    <property type="evidence" value="ECO:0007669"/>
    <property type="project" value="UniProtKB-ARBA"/>
</dbReference>
<reference evidence="2 3" key="1">
    <citation type="submission" date="2020-04" db="EMBL/GenBank/DDBJ databases">
        <authorList>
            <person name="Wallbank WR R."/>
            <person name="Pardo Diaz C."/>
            <person name="Kozak K."/>
            <person name="Martin S."/>
            <person name="Jiggins C."/>
            <person name="Moest M."/>
            <person name="Warren A I."/>
            <person name="Byers J.R.P. K."/>
            <person name="Montejo-Kovacevich G."/>
            <person name="Yen C E."/>
        </authorList>
    </citation>
    <scope>NUCLEOTIDE SEQUENCE [LARGE SCALE GENOMIC DNA]</scope>
</reference>
<feature type="domain" description="Reverse transcriptase" evidence="1">
    <location>
        <begin position="159"/>
        <end position="435"/>
    </location>
</feature>
<protein>
    <recommendedName>
        <fullName evidence="1">Reverse transcriptase domain-containing protein</fullName>
    </recommendedName>
</protein>
<gene>
    <name evidence="2" type="ORF">APLA_LOCUS13407</name>
</gene>
<comment type="caution">
    <text evidence="2">The sequence shown here is derived from an EMBL/GenBank/DDBJ whole genome shotgun (WGS) entry which is preliminary data.</text>
</comment>
<accession>A0A8S1AMG5</accession>
<dbReference type="PROSITE" id="PS50878">
    <property type="entry name" value="RT_POL"/>
    <property type="match status" value="1"/>
</dbReference>
<dbReference type="OrthoDB" id="654211at2759"/>
<dbReference type="Pfam" id="PF00078">
    <property type="entry name" value="RVT_1"/>
    <property type="match status" value="1"/>
</dbReference>
<evidence type="ECO:0000313" key="2">
    <source>
        <dbReference type="EMBL" id="CAB3250915.1"/>
    </source>
</evidence>
<dbReference type="InterPro" id="IPR000477">
    <property type="entry name" value="RT_dom"/>
</dbReference>
<dbReference type="SUPFAM" id="SSF56672">
    <property type="entry name" value="DNA/RNA polymerases"/>
    <property type="match status" value="1"/>
</dbReference>
<dbReference type="EMBL" id="CADEBD010000352">
    <property type="protein sequence ID" value="CAB3250915.1"/>
    <property type="molecule type" value="Genomic_DNA"/>
</dbReference>
<dbReference type="PANTHER" id="PTHR33332">
    <property type="entry name" value="REVERSE TRANSCRIPTASE DOMAIN-CONTAINING PROTEIN"/>
    <property type="match status" value="1"/>
</dbReference>
<organism evidence="2 3">
    <name type="scientific">Arctia plantaginis</name>
    <name type="common">Wood tiger moth</name>
    <name type="synonym">Phalaena plantaginis</name>
    <dbReference type="NCBI Taxonomy" id="874455"/>
    <lineage>
        <taxon>Eukaryota</taxon>
        <taxon>Metazoa</taxon>
        <taxon>Ecdysozoa</taxon>
        <taxon>Arthropoda</taxon>
        <taxon>Hexapoda</taxon>
        <taxon>Insecta</taxon>
        <taxon>Pterygota</taxon>
        <taxon>Neoptera</taxon>
        <taxon>Endopterygota</taxon>
        <taxon>Lepidoptera</taxon>
        <taxon>Glossata</taxon>
        <taxon>Ditrysia</taxon>
        <taxon>Noctuoidea</taxon>
        <taxon>Erebidae</taxon>
        <taxon>Arctiinae</taxon>
        <taxon>Arctia</taxon>
    </lineage>
</organism>
<dbReference type="InterPro" id="IPR043502">
    <property type="entry name" value="DNA/RNA_pol_sf"/>
</dbReference>
<dbReference type="Proteomes" id="UP000494256">
    <property type="component" value="Unassembled WGS sequence"/>
</dbReference>
<sequence length="635" mass="73009">MKQAKGEVLKLGLSDHDAQLLSIPMAKDISQPTKITNSTNICRTAWKIINDDVGNIFTHDIISEIRVDGKLIQQPIDIANRFNEHLIASTTRNVKKTHNTNKTRALSSIFLEPADFTEVKNIIMSLNNTNSVGIDEVTTYILKQCVYEIVPVITHLINLSFETGVFPESLKKSIVKPLYKKGDKLELSNYRPITLIPILSKVFEKAMHKRLTTYLNRFKFIKEEQNGFQRGKSTTLAAFQLIYNVLKNVDTKKPTIVIFFDMTKAFDHVSHQLLLEKLENYGIRGPAHEWIKCYLKNREQCVDIIKNDNSVITRERSALLTNKYGVPQGSILGPLLFLVYINDLPDITTHKCILFADDISIILTSKIGTNYDIDINNTIKSVIEWLKNNNLNANLSKTNFIQFQTQSSKLNLREIRYGDTVIEETECVRFLGLSLDKYCNWKTHVDSVCKRVNSFVYVLNRLRKTATQQTVLLAYHGHVGSVLRYGLLLWGNSVDATRAFLSQKRCVRAMVGIPPYESCKLYFRKYEILPLPCLYIFEVSVFVKRNPGLFKKAKDMFPRNTRGSERLVLDFVPRTTLFQKNCYNMCIKIFNSLPPTIKALPLLKFKRKLKTWLLEKMIYSRTPIIRINGDRDPFG</sequence>
<evidence type="ECO:0000313" key="3">
    <source>
        <dbReference type="Proteomes" id="UP000494256"/>
    </source>
</evidence>
<evidence type="ECO:0000259" key="1">
    <source>
        <dbReference type="PROSITE" id="PS50878"/>
    </source>
</evidence>
<dbReference type="AlphaFoldDB" id="A0A8S1AMG5"/>